<reference evidence="5" key="1">
    <citation type="submission" date="2019-08" db="EMBL/GenBank/DDBJ databases">
        <title>Reference gene set and small RNA set construction with multiple tissues from Davidia involucrata Baill.</title>
        <authorList>
            <person name="Yang H."/>
            <person name="Zhou C."/>
            <person name="Li G."/>
            <person name="Wang J."/>
            <person name="Gao P."/>
            <person name="Wang M."/>
            <person name="Wang R."/>
            <person name="Zhao Y."/>
        </authorList>
    </citation>
    <scope>NUCLEOTIDE SEQUENCE</scope>
    <source>
        <tissue evidence="5">Mixed with DoveR01_LX</tissue>
    </source>
</reference>
<dbReference type="InterPro" id="IPR036142">
    <property type="entry name" value="ENT_dom-like_sf"/>
</dbReference>
<protein>
    <recommendedName>
        <fullName evidence="4">ENT domain-containing protein</fullName>
    </recommendedName>
</protein>
<gene>
    <name evidence="5" type="ORF">Din_038294</name>
</gene>
<dbReference type="EMBL" id="GHES01038294">
    <property type="protein sequence ID" value="MPA68853.1"/>
    <property type="molecule type" value="Transcribed_RNA"/>
</dbReference>
<dbReference type="PROSITE" id="PS51138">
    <property type="entry name" value="ENT"/>
    <property type="match status" value="1"/>
</dbReference>
<dbReference type="InterPro" id="IPR008395">
    <property type="entry name" value="Agenet-like_dom"/>
</dbReference>
<evidence type="ECO:0000256" key="1">
    <source>
        <dbReference type="ARBA" id="ARBA00004123"/>
    </source>
</evidence>
<organism evidence="5">
    <name type="scientific">Davidia involucrata</name>
    <name type="common">Dove tree</name>
    <dbReference type="NCBI Taxonomy" id="16924"/>
    <lineage>
        <taxon>Eukaryota</taxon>
        <taxon>Viridiplantae</taxon>
        <taxon>Streptophyta</taxon>
        <taxon>Embryophyta</taxon>
        <taxon>Tracheophyta</taxon>
        <taxon>Spermatophyta</taxon>
        <taxon>Magnoliopsida</taxon>
        <taxon>eudicotyledons</taxon>
        <taxon>Gunneridae</taxon>
        <taxon>Pentapetalae</taxon>
        <taxon>asterids</taxon>
        <taxon>Cornales</taxon>
        <taxon>Nyssaceae</taxon>
        <taxon>Davidia</taxon>
    </lineage>
</organism>
<feature type="region of interest" description="Disordered" evidence="3">
    <location>
        <begin position="269"/>
        <end position="306"/>
    </location>
</feature>
<dbReference type="InterPro" id="IPR014002">
    <property type="entry name" value="Agenet_dom_plant"/>
</dbReference>
<accession>A0A5B7BNZ1</accession>
<feature type="domain" description="ENT" evidence="4">
    <location>
        <begin position="309"/>
        <end position="369"/>
    </location>
</feature>
<dbReference type="SMART" id="SM01191">
    <property type="entry name" value="ENT"/>
    <property type="match status" value="1"/>
</dbReference>
<evidence type="ECO:0000256" key="3">
    <source>
        <dbReference type="SAM" id="MobiDB-lite"/>
    </source>
</evidence>
<keyword evidence="2" id="KW-0539">Nucleus</keyword>
<evidence type="ECO:0000259" key="4">
    <source>
        <dbReference type="PROSITE" id="PS51138"/>
    </source>
</evidence>
<evidence type="ECO:0000256" key="2">
    <source>
        <dbReference type="ARBA" id="ARBA00023242"/>
    </source>
</evidence>
<name>A0A5B7BNZ1_DAVIN</name>
<feature type="compositionally biased region" description="Polar residues" evidence="3">
    <location>
        <begin position="272"/>
        <end position="282"/>
    </location>
</feature>
<dbReference type="Pfam" id="PF05641">
    <property type="entry name" value="Agenet"/>
    <property type="match status" value="1"/>
</dbReference>
<dbReference type="Gene3D" id="1.10.1240.40">
    <property type="entry name" value="ENT domain"/>
    <property type="match status" value="1"/>
</dbReference>
<dbReference type="SUPFAM" id="SSF158639">
    <property type="entry name" value="ENT-like"/>
    <property type="match status" value="1"/>
</dbReference>
<dbReference type="SMART" id="SM00743">
    <property type="entry name" value="Agenet"/>
    <property type="match status" value="2"/>
</dbReference>
<comment type="subcellular location">
    <subcellularLocation>
        <location evidence="1">Nucleus</location>
    </subcellularLocation>
</comment>
<dbReference type="GO" id="GO:0005634">
    <property type="term" value="C:nucleus"/>
    <property type="evidence" value="ECO:0007669"/>
    <property type="project" value="UniProtKB-SubCell"/>
</dbReference>
<dbReference type="CDD" id="cd20405">
    <property type="entry name" value="Tudor_Agenet_AtDUF_rpt1_3"/>
    <property type="match status" value="1"/>
</dbReference>
<proteinExistence type="predicted"/>
<dbReference type="Pfam" id="PF03735">
    <property type="entry name" value="ENT"/>
    <property type="match status" value="1"/>
</dbReference>
<dbReference type="AlphaFoldDB" id="A0A5B7BNZ1"/>
<sequence length="369" mass="42311">MVFKEGDLVEVLRSENDLCGSWFSGKIIAIDGDSYIVRYKLLADHKGEPVLEKVHEEDVRPQPPHDKGKRWMVGNITEVFDVPCWRVGKVAKVLNDDYFVIKLFGSIQLKEFHQSNLRIRQAWNGSKWSMIEKISPNKQNNAYNSIYSRSFVCRAPRQVICEETSLQEKDGQEFFMNDGHNGLKKFPHRKAIKRKHSYCLETSSKNLLMKDSREKRKSSLNAGQSDESFIRILPFLKQVDDISSSGPVWSSEGSNHCSVASFSLKEFPEYPDQNSPKSSRNIFDSSDTESSFPSPSGQKRLNPSPEDKIEVDIHKLELRAYQSTVQAFYASGPLSWEQESLLTNLRMSLHISNEEHLLQLRHLLSAQVR</sequence>
<dbReference type="Gene3D" id="2.30.30.140">
    <property type="match status" value="1"/>
</dbReference>
<dbReference type="PANTHER" id="PTHR31917:SF59">
    <property type="entry name" value="ENT DOMAIN-CONTAINING PROTEIN"/>
    <property type="match status" value="1"/>
</dbReference>
<evidence type="ECO:0000313" key="5">
    <source>
        <dbReference type="EMBL" id="MPA68853.1"/>
    </source>
</evidence>
<feature type="compositionally biased region" description="Low complexity" evidence="3">
    <location>
        <begin position="283"/>
        <end position="296"/>
    </location>
</feature>
<dbReference type="InterPro" id="IPR005491">
    <property type="entry name" value="ENT_dom"/>
</dbReference>
<dbReference type="PANTHER" id="PTHR31917">
    <property type="entry name" value="AGENET DOMAIN-CONTAINING PROTEIN-RELATED"/>
    <property type="match status" value="1"/>
</dbReference>